<accession>A0ABY6HQQ1</accession>
<evidence type="ECO:0000259" key="1">
    <source>
        <dbReference type="Pfam" id="PF01965"/>
    </source>
</evidence>
<protein>
    <recommendedName>
        <fullName evidence="1">DJ-1/PfpI domain-containing protein</fullName>
    </recommendedName>
</protein>
<dbReference type="InterPro" id="IPR052158">
    <property type="entry name" value="INH-QAR"/>
</dbReference>
<feature type="domain" description="DJ-1/PfpI" evidence="1">
    <location>
        <begin position="3"/>
        <end position="169"/>
    </location>
</feature>
<evidence type="ECO:0000313" key="2">
    <source>
        <dbReference type="EMBL" id="UYP44804.1"/>
    </source>
</evidence>
<evidence type="ECO:0000313" key="3">
    <source>
        <dbReference type="Proteomes" id="UP001208689"/>
    </source>
</evidence>
<dbReference type="PANTHER" id="PTHR43130:SF3">
    <property type="entry name" value="HTH-TYPE TRANSCRIPTIONAL REGULATOR RV1931C"/>
    <property type="match status" value="1"/>
</dbReference>
<proteinExistence type="predicted"/>
<name>A0ABY6HQQ1_9ARCH</name>
<sequence>MKKNILVMIYPNMADFEMILACTSISKSDKYNIVPIGDDLNPIVAESGHTYIPKRKIKDIPMMQNIEGLIIPGGCGMIASSELIELIKNLHSKNKMLAAICIGPEYLATAGILDELKYTTSMKPEYYIENGRSDPFNWENNTNTRIWLEKNIITAKGEAFVEFALKIWEYLEIMTHEELQTERAEFTPEWCQ</sequence>
<dbReference type="Gene3D" id="3.40.50.880">
    <property type="match status" value="1"/>
</dbReference>
<gene>
    <name evidence="2" type="ORF">NEF87_001089</name>
</gene>
<dbReference type="InterPro" id="IPR029062">
    <property type="entry name" value="Class_I_gatase-like"/>
</dbReference>
<keyword evidence="3" id="KW-1185">Reference proteome</keyword>
<dbReference type="SUPFAM" id="SSF52317">
    <property type="entry name" value="Class I glutamine amidotransferase-like"/>
    <property type="match status" value="1"/>
</dbReference>
<dbReference type="Pfam" id="PF01965">
    <property type="entry name" value="DJ-1_PfpI"/>
    <property type="match status" value="1"/>
</dbReference>
<dbReference type="Proteomes" id="UP001208689">
    <property type="component" value="Chromosome"/>
</dbReference>
<dbReference type="EMBL" id="CP104013">
    <property type="protein sequence ID" value="UYP44804.1"/>
    <property type="molecule type" value="Genomic_DNA"/>
</dbReference>
<dbReference type="InterPro" id="IPR002818">
    <property type="entry name" value="DJ-1/PfpI"/>
</dbReference>
<reference evidence="2" key="1">
    <citation type="submission" date="2022-09" db="EMBL/GenBank/DDBJ databases">
        <title>Actin cytoskeleton and complex cell architecture in an #Asgard archaeon.</title>
        <authorList>
            <person name="Ponce Toledo R.I."/>
            <person name="Schleper C."/>
            <person name="Rodrigues Oliveira T."/>
            <person name="Wollweber F."/>
            <person name="Xu J."/>
            <person name="Rittmann S."/>
            <person name="Klingl A."/>
            <person name="Pilhofer M."/>
        </authorList>
    </citation>
    <scope>NUCLEOTIDE SEQUENCE</scope>
    <source>
        <strain evidence="2">B-35</strain>
    </source>
</reference>
<organism evidence="2 3">
    <name type="scientific">Candidatus Lokiarchaeum ossiferum</name>
    <dbReference type="NCBI Taxonomy" id="2951803"/>
    <lineage>
        <taxon>Archaea</taxon>
        <taxon>Promethearchaeati</taxon>
        <taxon>Promethearchaeota</taxon>
        <taxon>Promethearchaeia</taxon>
        <taxon>Promethearchaeales</taxon>
        <taxon>Promethearchaeaceae</taxon>
        <taxon>Candidatus Lokiarchaeum</taxon>
    </lineage>
</organism>
<dbReference type="PANTHER" id="PTHR43130">
    <property type="entry name" value="ARAC-FAMILY TRANSCRIPTIONAL REGULATOR"/>
    <property type="match status" value="1"/>
</dbReference>